<dbReference type="EMBL" id="NHYD01003711">
    <property type="protein sequence ID" value="PPQ74240.1"/>
    <property type="molecule type" value="Genomic_DNA"/>
</dbReference>
<protein>
    <submittedName>
        <fullName evidence="1">Uncharacterized protein</fullName>
    </submittedName>
</protein>
<comment type="caution">
    <text evidence="1">The sequence shown here is derived from an EMBL/GenBank/DDBJ whole genome shotgun (WGS) entry which is preliminary data.</text>
</comment>
<dbReference type="OrthoDB" id="2521594at2759"/>
<reference evidence="1 2" key="1">
    <citation type="journal article" date="2018" name="Evol. Lett.">
        <title>Horizontal gene cluster transfer increased hallucinogenic mushroom diversity.</title>
        <authorList>
            <person name="Reynolds H.T."/>
            <person name="Vijayakumar V."/>
            <person name="Gluck-Thaler E."/>
            <person name="Korotkin H.B."/>
            <person name="Matheny P.B."/>
            <person name="Slot J.C."/>
        </authorList>
    </citation>
    <scope>NUCLEOTIDE SEQUENCE [LARGE SCALE GENOMIC DNA]</scope>
    <source>
        <strain evidence="1 2">2631</strain>
    </source>
</reference>
<dbReference type="AlphaFoldDB" id="A0A409W6S8"/>
<proteinExistence type="predicted"/>
<evidence type="ECO:0000313" key="2">
    <source>
        <dbReference type="Proteomes" id="UP000283269"/>
    </source>
</evidence>
<sequence>MFRHLFDGFAHMMLLSGGDDSFQHLLNRTFNANYNPKTIQREEERPEESITAPFQFYDHHIGSNYTLKNVVHLPSIPHLLSKTCDLAIMDFLTNGHEFSASQYYFEVDIPRVEFMNARTVGRYYATHIAILSRVYLSKLCVHPHVESWPSIFDFMQDYKNETLYMTECHLTVAEDTSGGIFEAE</sequence>
<dbReference type="InParanoid" id="A0A409W6S8"/>
<accession>A0A409W6S8</accession>
<name>A0A409W6S8_PSICY</name>
<keyword evidence="2" id="KW-1185">Reference proteome</keyword>
<organism evidence="1 2">
    <name type="scientific">Psilocybe cyanescens</name>
    <dbReference type="NCBI Taxonomy" id="93625"/>
    <lineage>
        <taxon>Eukaryota</taxon>
        <taxon>Fungi</taxon>
        <taxon>Dikarya</taxon>
        <taxon>Basidiomycota</taxon>
        <taxon>Agaricomycotina</taxon>
        <taxon>Agaricomycetes</taxon>
        <taxon>Agaricomycetidae</taxon>
        <taxon>Agaricales</taxon>
        <taxon>Agaricineae</taxon>
        <taxon>Strophariaceae</taxon>
        <taxon>Psilocybe</taxon>
    </lineage>
</organism>
<dbReference type="STRING" id="93625.A0A409W6S8"/>
<gene>
    <name evidence="1" type="ORF">CVT25_012424</name>
</gene>
<dbReference type="Proteomes" id="UP000283269">
    <property type="component" value="Unassembled WGS sequence"/>
</dbReference>
<evidence type="ECO:0000313" key="1">
    <source>
        <dbReference type="EMBL" id="PPQ74240.1"/>
    </source>
</evidence>